<dbReference type="Pfam" id="PF01791">
    <property type="entry name" value="DeoC"/>
    <property type="match status" value="1"/>
</dbReference>
<keyword evidence="4" id="KW-0456">Lyase</keyword>
<dbReference type="InterPro" id="IPR011343">
    <property type="entry name" value="DeoC"/>
</dbReference>
<dbReference type="EMBL" id="NRRL01000067">
    <property type="protein sequence ID" value="MBK1669921.1"/>
    <property type="molecule type" value="Genomic_DNA"/>
</dbReference>
<evidence type="ECO:0000313" key="8">
    <source>
        <dbReference type="EMBL" id="MBK1669921.1"/>
    </source>
</evidence>
<dbReference type="InterPro" id="IPR002915">
    <property type="entry name" value="DeoC/FbaB/LacD_aldolase"/>
</dbReference>
<comment type="pathway">
    <text evidence="1">Carbohydrate degradation; 2-deoxy-D-ribose 1-phosphate degradation; D-glyceraldehyde 3-phosphate and acetaldehyde from 2-deoxy-alpha-D-ribose 1-phosphate: step 2/2.</text>
</comment>
<dbReference type="SMART" id="SM01133">
    <property type="entry name" value="DeoC"/>
    <property type="match status" value="1"/>
</dbReference>
<evidence type="ECO:0000256" key="4">
    <source>
        <dbReference type="ARBA" id="ARBA00023239"/>
    </source>
</evidence>
<protein>
    <recommendedName>
        <fullName evidence="3 7">Deoxyribose-phosphate aldolase</fullName>
        <ecNumber evidence="3 7">4.1.2.4</ecNumber>
    </recommendedName>
</protein>
<dbReference type="NCBIfam" id="TIGR00126">
    <property type="entry name" value="deoC"/>
    <property type="match status" value="1"/>
</dbReference>
<dbReference type="EC" id="4.1.2.4" evidence="3 7"/>
<evidence type="ECO:0000256" key="6">
    <source>
        <dbReference type="ARBA" id="ARBA00048791"/>
    </source>
</evidence>
<sequence length="343" mass="36138">MAASRGHADTATGAPAAVVEPVARKADDEGRNPGCALRLDWVADVRVNRAAAERRAATVITRRSVKNEAQAAWLVKAVTCTDLTTLNSDDTPGRVRRLCGKARQPLDPDLQAALGLDDRVIRTGAVCVYHGMVATAVAALDGSGIPVAAVAAGFPHGLSPMRARVAEVEDSAAAGASEIDIVISRQHVLRRDWRGLYDEVAAFRAACGAAHLKVILGTGDLKTLRDVARASLVAMMAGADFVKTSTGKEGVNATLPVALVMARTVRAYAEATGYRVGFKPAGGISAAKDALAYQTLMREELGRDWLEPELFRIGASGLVSDIERQLTHFATGAYAAGHRHAMP</sequence>
<dbReference type="Proteomes" id="UP001296873">
    <property type="component" value="Unassembled WGS sequence"/>
</dbReference>
<dbReference type="Gene3D" id="3.20.20.70">
    <property type="entry name" value="Aldolase class I"/>
    <property type="match status" value="1"/>
</dbReference>
<comment type="similarity">
    <text evidence="2">Belongs to the DeoC/FbaB aldolase family. DeoC type 2 subfamily.</text>
</comment>
<evidence type="ECO:0000256" key="3">
    <source>
        <dbReference type="ARBA" id="ARBA00012515"/>
    </source>
</evidence>
<evidence type="ECO:0000256" key="1">
    <source>
        <dbReference type="ARBA" id="ARBA00004816"/>
    </source>
</evidence>
<dbReference type="CDD" id="cd00959">
    <property type="entry name" value="DeoC"/>
    <property type="match status" value="1"/>
</dbReference>
<dbReference type="PANTHER" id="PTHR10889">
    <property type="entry name" value="DEOXYRIBOSE-PHOSPHATE ALDOLASE"/>
    <property type="match status" value="1"/>
</dbReference>
<comment type="catalytic activity">
    <reaction evidence="6">
        <text>2-deoxy-D-ribose 5-phosphate = D-glyceraldehyde 3-phosphate + acetaldehyde</text>
        <dbReference type="Rhea" id="RHEA:12821"/>
        <dbReference type="ChEBI" id="CHEBI:15343"/>
        <dbReference type="ChEBI" id="CHEBI:59776"/>
        <dbReference type="ChEBI" id="CHEBI:62877"/>
        <dbReference type="EC" id="4.1.2.4"/>
    </reaction>
</comment>
<evidence type="ECO:0000256" key="7">
    <source>
        <dbReference type="NCBIfam" id="TIGR00126"/>
    </source>
</evidence>
<reference evidence="8 9" key="1">
    <citation type="journal article" date="2020" name="Microorganisms">
        <title>Osmotic Adaptation and Compatible Solute Biosynthesis of Phototrophic Bacteria as Revealed from Genome Analyses.</title>
        <authorList>
            <person name="Imhoff J.F."/>
            <person name="Rahn T."/>
            <person name="Kunzel S."/>
            <person name="Keller A."/>
            <person name="Neulinger S.C."/>
        </authorList>
    </citation>
    <scope>NUCLEOTIDE SEQUENCE [LARGE SCALE GENOMIC DNA]</scope>
    <source>
        <strain evidence="8 9">DSM 9895</strain>
    </source>
</reference>
<evidence type="ECO:0000256" key="5">
    <source>
        <dbReference type="ARBA" id="ARBA00023270"/>
    </source>
</evidence>
<dbReference type="SUPFAM" id="SSF51569">
    <property type="entry name" value="Aldolase"/>
    <property type="match status" value="1"/>
</dbReference>
<keyword evidence="9" id="KW-1185">Reference proteome</keyword>
<keyword evidence="5" id="KW-0704">Schiff base</keyword>
<dbReference type="InterPro" id="IPR013785">
    <property type="entry name" value="Aldolase_TIM"/>
</dbReference>
<organism evidence="8 9">
    <name type="scientific">Rhodovibrio sodomensis</name>
    <dbReference type="NCBI Taxonomy" id="1088"/>
    <lineage>
        <taxon>Bacteria</taxon>
        <taxon>Pseudomonadati</taxon>
        <taxon>Pseudomonadota</taxon>
        <taxon>Alphaproteobacteria</taxon>
        <taxon>Rhodospirillales</taxon>
        <taxon>Rhodovibrionaceae</taxon>
        <taxon>Rhodovibrio</taxon>
    </lineage>
</organism>
<evidence type="ECO:0000256" key="2">
    <source>
        <dbReference type="ARBA" id="ARBA00009473"/>
    </source>
</evidence>
<dbReference type="PANTHER" id="PTHR10889:SF3">
    <property type="entry name" value="DEOXYRIBOSE-PHOSPHATE ALDOLASE"/>
    <property type="match status" value="1"/>
</dbReference>
<accession>A0ABS1DIU8</accession>
<gene>
    <name evidence="8" type="primary">deoC</name>
    <name evidence="8" type="ORF">CKO28_17950</name>
</gene>
<name>A0ABS1DIU8_9PROT</name>
<evidence type="ECO:0000313" key="9">
    <source>
        <dbReference type="Proteomes" id="UP001296873"/>
    </source>
</evidence>
<comment type="caution">
    <text evidence="8">The sequence shown here is derived from an EMBL/GenBank/DDBJ whole genome shotgun (WGS) entry which is preliminary data.</text>
</comment>
<proteinExistence type="inferred from homology"/>